<comment type="function">
    <text evidence="11">Recruits TFIIH to the initiation complex and stimulates the RNA polymerase II C-terminal domain kinase and DNA-dependent ATPase activities of TFIIH. Both TFIIH and TFIIE are required for promoter clearance by RNA polymerase.</text>
</comment>
<keyword evidence="18" id="KW-1185">Reference proteome</keyword>
<feature type="region of interest" description="Disordered" evidence="15">
    <location>
        <begin position="319"/>
        <end position="359"/>
    </location>
</feature>
<dbReference type="SUPFAM" id="SSF57783">
    <property type="entry name" value="Zinc beta-ribbon"/>
    <property type="match status" value="1"/>
</dbReference>
<evidence type="ECO:0000256" key="12">
    <source>
        <dbReference type="ARBA" id="ARBA00065242"/>
    </source>
</evidence>
<evidence type="ECO:0000256" key="13">
    <source>
        <dbReference type="ARBA" id="ARBA00073913"/>
    </source>
</evidence>
<evidence type="ECO:0000256" key="10">
    <source>
        <dbReference type="ARBA" id="ARBA00023242"/>
    </source>
</evidence>
<dbReference type="EnsemblMetazoa" id="G18996.17">
    <property type="protein sequence ID" value="G18996.17:cds"/>
    <property type="gene ID" value="G18996"/>
</dbReference>
<feature type="compositionally biased region" description="Polar residues" evidence="15">
    <location>
        <begin position="238"/>
        <end position="251"/>
    </location>
</feature>
<sequence>MIEPEILTEVPSNLKRLIRLVVRGFYSLEHAMIIDLLVRNPCMKEDDIVEILRFERKQLRALINTLKTEKFVKTRLKMETDAENKSTRQTYYFINYQVFVNIVKYKLDHIRRKIEMEEMHNTSRASFRCPTCEKTFTDLEVNELFDMMSGTFRCTFCNNEVEEDADASSVQDSRTLLAKFNEQIQPVYDLLQKCDDIKLAPELLEPEPTDLSKIHNRSHTSKSSNMERDVWSGDKNRTTNYNLGSDSTVTISMGAENDGKKQEAAKEVPVWMSQSTVEGGQEDSRSSYVNEDSRPTHMEAANRTAVSNEIETLLIIHEKKGGAPTGPIPGQRNESSSSDSEDETPKYSAPSQNTVEEMESEEEETMVSVAGKMVPLNEVTDEMVSKMSPEEKEDYIRLGQELYQNMVTGTTNYECTLIKIKEQ</sequence>
<dbReference type="GO" id="GO:0005673">
    <property type="term" value="C:transcription factor TFIIE complex"/>
    <property type="evidence" value="ECO:0007669"/>
    <property type="project" value="TreeGrafter"/>
</dbReference>
<dbReference type="Pfam" id="PF11521">
    <property type="entry name" value="TFIIE-A_C"/>
    <property type="match status" value="1"/>
</dbReference>
<keyword evidence="10" id="KW-0539">Nucleus</keyword>
<keyword evidence="5" id="KW-0863">Zinc-finger</keyword>
<name>A0A8W8JFD4_MAGGI</name>
<evidence type="ECO:0000313" key="18">
    <source>
        <dbReference type="Proteomes" id="UP000005408"/>
    </source>
</evidence>
<dbReference type="Gene3D" id="6.10.140.1250">
    <property type="match status" value="1"/>
</dbReference>
<protein>
    <recommendedName>
        <fullName evidence="13">General transcription factor IIE subunit 1</fullName>
    </recommendedName>
    <alternativeName>
        <fullName evidence="14">Transcription initiation factor IIE subunit alpha</fullName>
    </alternativeName>
</protein>
<keyword evidence="9" id="KW-0804">Transcription</keyword>
<organism evidence="17 18">
    <name type="scientific">Magallana gigas</name>
    <name type="common">Pacific oyster</name>
    <name type="synonym">Crassostrea gigas</name>
    <dbReference type="NCBI Taxonomy" id="29159"/>
    <lineage>
        <taxon>Eukaryota</taxon>
        <taxon>Metazoa</taxon>
        <taxon>Spiralia</taxon>
        <taxon>Lophotrochozoa</taxon>
        <taxon>Mollusca</taxon>
        <taxon>Bivalvia</taxon>
        <taxon>Autobranchia</taxon>
        <taxon>Pteriomorphia</taxon>
        <taxon>Ostreida</taxon>
        <taxon>Ostreoidea</taxon>
        <taxon>Ostreidae</taxon>
        <taxon>Magallana</taxon>
    </lineage>
</organism>
<evidence type="ECO:0000256" key="1">
    <source>
        <dbReference type="ARBA" id="ARBA00004123"/>
    </source>
</evidence>
<evidence type="ECO:0000256" key="11">
    <source>
        <dbReference type="ARBA" id="ARBA00025581"/>
    </source>
</evidence>
<evidence type="ECO:0000256" key="14">
    <source>
        <dbReference type="ARBA" id="ARBA00080958"/>
    </source>
</evidence>
<dbReference type="InterPro" id="IPR024550">
    <property type="entry name" value="TFIIEa/SarR/Rpc3_HTH_dom"/>
</dbReference>
<reference evidence="17" key="1">
    <citation type="submission" date="2022-08" db="UniProtKB">
        <authorList>
            <consortium name="EnsemblMetazoa"/>
        </authorList>
    </citation>
    <scope>IDENTIFICATION</scope>
    <source>
        <strain evidence="17">05x7-T-G4-1.051#20</strain>
    </source>
</reference>
<feature type="region of interest" description="Disordered" evidence="15">
    <location>
        <begin position="212"/>
        <end position="306"/>
    </location>
</feature>
<evidence type="ECO:0000256" key="4">
    <source>
        <dbReference type="ARBA" id="ARBA00022723"/>
    </source>
</evidence>
<evidence type="ECO:0000259" key="16">
    <source>
        <dbReference type="PROSITE" id="PS51344"/>
    </source>
</evidence>
<proteinExistence type="inferred from homology"/>
<evidence type="ECO:0000256" key="15">
    <source>
        <dbReference type="SAM" id="MobiDB-lite"/>
    </source>
</evidence>
<keyword evidence="8" id="KW-0805">Transcription regulation</keyword>
<dbReference type="Gene3D" id="3.30.40.10">
    <property type="entry name" value="Zinc/RING finger domain, C3HC4 (zinc finger)"/>
    <property type="match status" value="1"/>
</dbReference>
<evidence type="ECO:0000256" key="2">
    <source>
        <dbReference type="ARBA" id="ARBA00008947"/>
    </source>
</evidence>
<dbReference type="Pfam" id="PF02002">
    <property type="entry name" value="TFIIE_alpha"/>
    <property type="match status" value="1"/>
</dbReference>
<evidence type="ECO:0000256" key="9">
    <source>
        <dbReference type="ARBA" id="ARBA00023163"/>
    </source>
</evidence>
<dbReference type="InterPro" id="IPR013083">
    <property type="entry name" value="Znf_RING/FYVE/PHD"/>
</dbReference>
<dbReference type="InterPro" id="IPR002853">
    <property type="entry name" value="TFIIE_asu"/>
</dbReference>
<feature type="domain" description="HTH TFE/IIEalpha-type" evidence="16">
    <location>
        <begin position="14"/>
        <end position="104"/>
    </location>
</feature>
<dbReference type="InterPro" id="IPR039997">
    <property type="entry name" value="TFE"/>
</dbReference>
<dbReference type="PROSITE" id="PS51344">
    <property type="entry name" value="HTH_TFE_IIE"/>
    <property type="match status" value="1"/>
</dbReference>
<dbReference type="SMART" id="SM00531">
    <property type="entry name" value="TFIIE"/>
    <property type="match status" value="1"/>
</dbReference>
<keyword evidence="6" id="KW-0862">Zinc</keyword>
<dbReference type="PANTHER" id="PTHR13097:SF7">
    <property type="entry name" value="GENERAL TRANSCRIPTION FACTOR IIE SUBUNIT 1"/>
    <property type="match status" value="1"/>
</dbReference>
<evidence type="ECO:0000256" key="3">
    <source>
        <dbReference type="ARBA" id="ARBA00022553"/>
    </source>
</evidence>
<feature type="compositionally biased region" description="Basic and acidic residues" evidence="15">
    <location>
        <begin position="225"/>
        <end position="237"/>
    </location>
</feature>
<keyword evidence="4" id="KW-0479">Metal-binding</keyword>
<dbReference type="FunFam" id="3.30.40.10:FF:000087">
    <property type="entry name" value="General transcription factor IIE subunit 1"/>
    <property type="match status" value="1"/>
</dbReference>
<keyword evidence="7" id="KW-0007">Acetylation</keyword>
<dbReference type="GO" id="GO:0006367">
    <property type="term" value="P:transcription initiation at RNA polymerase II promoter"/>
    <property type="evidence" value="ECO:0007669"/>
    <property type="project" value="InterPro"/>
</dbReference>
<comment type="similarity">
    <text evidence="2">Belongs to the TFIIE alpha subunit family.</text>
</comment>
<evidence type="ECO:0000256" key="6">
    <source>
        <dbReference type="ARBA" id="ARBA00022833"/>
    </source>
</evidence>
<evidence type="ECO:0000256" key="7">
    <source>
        <dbReference type="ARBA" id="ARBA00022990"/>
    </source>
</evidence>
<dbReference type="GO" id="GO:0008270">
    <property type="term" value="F:zinc ion binding"/>
    <property type="evidence" value="ECO:0007669"/>
    <property type="project" value="UniProtKB-KW"/>
</dbReference>
<feature type="compositionally biased region" description="Basic and acidic residues" evidence="15">
    <location>
        <begin position="257"/>
        <end position="266"/>
    </location>
</feature>
<dbReference type="PANTHER" id="PTHR13097">
    <property type="entry name" value="TRANSCRIPTION INITIATION FACTOR IIE, ALPHA SUBUNIT"/>
    <property type="match status" value="1"/>
</dbReference>
<accession>A0A8W8JFD4</accession>
<dbReference type="InterPro" id="IPR017919">
    <property type="entry name" value="TFIIE/TFIIEa_HTH"/>
</dbReference>
<comment type="subunit">
    <text evidence="12">Tetramer of two alpha and two beta chains. Interacts with TAF6/TAFII80. Interacts with ATF7IP. Interacts with SND1. Part of TBP-based Pol II pre-initiation complex (PIC), in which Pol II core assembles with general transcription factors and other specific initiation factors including GTF2E1, GTF2E2, GTF2F1, GTF2F2, TCEA1, ERCC2, ERCC3, GTF2H2, GTF2H3, GTF2H4, GTF2H5, GTF2A1, GTF2A2, GTF2B and TBP; this large multi-subunit PIC complex mediates DNA unwinding and targets Pol II core to the transcription start site where the first phosphodiester bond forms.</text>
</comment>
<keyword evidence="3" id="KW-0597">Phosphoprotein</keyword>
<evidence type="ECO:0000313" key="17">
    <source>
        <dbReference type="EnsemblMetazoa" id="G18996.17:cds"/>
    </source>
</evidence>
<evidence type="ECO:0000256" key="5">
    <source>
        <dbReference type="ARBA" id="ARBA00022771"/>
    </source>
</evidence>
<comment type="subcellular location">
    <subcellularLocation>
        <location evidence="1">Nucleus</location>
    </subcellularLocation>
</comment>
<dbReference type="Proteomes" id="UP000005408">
    <property type="component" value="Unassembled WGS sequence"/>
</dbReference>
<evidence type="ECO:0000256" key="8">
    <source>
        <dbReference type="ARBA" id="ARBA00023015"/>
    </source>
</evidence>
<dbReference type="AlphaFoldDB" id="A0A8W8JFD4"/>
<dbReference type="InterPro" id="IPR021600">
    <property type="entry name" value="TFIIE_asu_C"/>
</dbReference>